<dbReference type="Proteomes" id="UP000694404">
    <property type="component" value="Unplaced"/>
</dbReference>
<evidence type="ECO:0000256" key="1">
    <source>
        <dbReference type="ARBA" id="ARBA00004167"/>
    </source>
</evidence>
<dbReference type="InterPro" id="IPR015399">
    <property type="entry name" value="DUF1977_DnaJ-like"/>
</dbReference>
<name>A0A8C0FZL4_CHEAB</name>
<dbReference type="Pfam" id="PF09320">
    <property type="entry name" value="DUF1977"/>
    <property type="match status" value="1"/>
</dbReference>
<dbReference type="PANTHER" id="PTHR43908:SF4">
    <property type="entry name" value="DNAJ HOMOLOG SUBFAMILY B MEMBER 14"/>
    <property type="match status" value="1"/>
</dbReference>
<feature type="region of interest" description="Disordered" evidence="6">
    <location>
        <begin position="194"/>
        <end position="215"/>
    </location>
</feature>
<dbReference type="GO" id="GO:0005789">
    <property type="term" value="C:endoplasmic reticulum membrane"/>
    <property type="evidence" value="ECO:0007669"/>
    <property type="project" value="TreeGrafter"/>
</dbReference>
<keyword evidence="9" id="KW-1185">Reference proteome</keyword>
<dbReference type="PANTHER" id="PTHR43908">
    <property type="entry name" value="AT29763P-RELATED"/>
    <property type="match status" value="1"/>
</dbReference>
<reference evidence="8" key="1">
    <citation type="submission" date="2025-08" db="UniProtKB">
        <authorList>
            <consortium name="Ensembl"/>
        </authorList>
    </citation>
    <scope>IDENTIFICATION</scope>
</reference>
<feature type="domain" description="DUF1977" evidence="7">
    <location>
        <begin position="243"/>
        <end position="342"/>
    </location>
</feature>
<protein>
    <submittedName>
        <fullName evidence="8">DnaJ heat shock protein family (Hsp40) member B14</fullName>
    </submittedName>
</protein>
<dbReference type="GO" id="GO:0065003">
    <property type="term" value="P:protein-containing complex assembly"/>
    <property type="evidence" value="ECO:0007669"/>
    <property type="project" value="Ensembl"/>
</dbReference>
<keyword evidence="5" id="KW-0143">Chaperone</keyword>
<accession>A0A8C0FZL4</accession>
<evidence type="ECO:0000256" key="6">
    <source>
        <dbReference type="SAM" id="MobiDB-lite"/>
    </source>
</evidence>
<dbReference type="Ensembl" id="ENSCABT00000001406.1">
    <property type="protein sequence ID" value="ENSCABP00000001300.1"/>
    <property type="gene ID" value="ENSCABG00000001052.1"/>
</dbReference>
<evidence type="ECO:0000256" key="3">
    <source>
        <dbReference type="ARBA" id="ARBA00022989"/>
    </source>
</evidence>
<evidence type="ECO:0000313" key="9">
    <source>
        <dbReference type="Proteomes" id="UP000694404"/>
    </source>
</evidence>
<keyword evidence="4" id="KW-0472">Membrane</keyword>
<dbReference type="InterPro" id="IPR051100">
    <property type="entry name" value="DnaJ_subfamily_B/C"/>
</dbReference>
<dbReference type="CTD" id="79982"/>
<dbReference type="GeneTree" id="ENSGT00940000157887"/>
<dbReference type="GO" id="GO:0006457">
    <property type="term" value="P:protein folding"/>
    <property type="evidence" value="ECO:0007669"/>
    <property type="project" value="Ensembl"/>
</dbReference>
<feature type="region of interest" description="Disordered" evidence="6">
    <location>
        <begin position="61"/>
        <end position="93"/>
    </location>
</feature>
<keyword evidence="2" id="KW-0812">Transmembrane</keyword>
<evidence type="ECO:0000313" key="8">
    <source>
        <dbReference type="Ensembl" id="ENSCABP00000001300.1"/>
    </source>
</evidence>
<comment type="subcellular location">
    <subcellularLocation>
        <location evidence="1">Membrane</location>
        <topology evidence="1">Single-pass membrane protein</topology>
    </subcellularLocation>
</comment>
<evidence type="ECO:0000256" key="2">
    <source>
        <dbReference type="ARBA" id="ARBA00022692"/>
    </source>
</evidence>
<keyword evidence="3" id="KW-1133">Transmembrane helix</keyword>
<dbReference type="KEGG" id="cabi:116815026"/>
<reference evidence="8" key="2">
    <citation type="submission" date="2025-09" db="UniProtKB">
        <authorList>
            <consortium name="Ensembl"/>
        </authorList>
    </citation>
    <scope>IDENTIFICATION</scope>
</reference>
<sequence length="352" mass="39344">MEGNRDEAEKCIEIAREALEAANRDRALRFLHKAQKLYPTETARVLLEAIMKNGSAAGSAPYCQKPANGNDQSKPSSTKDSSASAAGESGKGYTKDQVEGVLSCNYRTALTVDLFEHSLFPVSEIGNAYAVLSNPEKRKQYDLTGSEEQACNQPGNGRFNFHRGCEADITPEDLFNMFFGGAFPSGSVHSFSNGRAGYSHPNQHRHSGHEREEERGDGGFSMFIQLMPIIVLILVSLLSQLMVSNPPYALYPRSGTGQTIKMKTENLGVIYYVNKDFRNEYKGVSLQKVEKSVEEDYVSNIRNNCWKERQQKTDLLYAAKVYRDDRLRMKADSLAMDNCKELERLTSIYRGG</sequence>
<dbReference type="GO" id="GO:0030544">
    <property type="term" value="F:Hsp70 protein binding"/>
    <property type="evidence" value="ECO:0007669"/>
    <property type="project" value="Ensembl"/>
</dbReference>
<organism evidence="8 9">
    <name type="scientific">Chelonoidis abingdonii</name>
    <name type="common">Abingdon island giant tortoise</name>
    <name type="synonym">Testudo abingdonii</name>
    <dbReference type="NCBI Taxonomy" id="106734"/>
    <lineage>
        <taxon>Eukaryota</taxon>
        <taxon>Metazoa</taxon>
        <taxon>Chordata</taxon>
        <taxon>Craniata</taxon>
        <taxon>Vertebrata</taxon>
        <taxon>Euteleostomi</taxon>
        <taxon>Archelosauria</taxon>
        <taxon>Testudinata</taxon>
        <taxon>Testudines</taxon>
        <taxon>Cryptodira</taxon>
        <taxon>Durocryptodira</taxon>
        <taxon>Testudinoidea</taxon>
        <taxon>Testudinidae</taxon>
        <taxon>Chelonoidis</taxon>
    </lineage>
</organism>
<dbReference type="SUPFAM" id="SSF46565">
    <property type="entry name" value="Chaperone J-domain"/>
    <property type="match status" value="1"/>
</dbReference>
<dbReference type="GO" id="GO:0071218">
    <property type="term" value="P:cellular response to misfolded protein"/>
    <property type="evidence" value="ECO:0007669"/>
    <property type="project" value="TreeGrafter"/>
</dbReference>
<dbReference type="Gene3D" id="1.10.287.110">
    <property type="entry name" value="DnaJ domain"/>
    <property type="match status" value="1"/>
</dbReference>
<gene>
    <name evidence="8" type="primary">DNAJB14</name>
</gene>
<evidence type="ECO:0000259" key="7">
    <source>
        <dbReference type="Pfam" id="PF09320"/>
    </source>
</evidence>
<dbReference type="RefSeq" id="XP_032618915.1">
    <property type="nucleotide sequence ID" value="XM_032763024.1"/>
</dbReference>
<feature type="compositionally biased region" description="Low complexity" evidence="6">
    <location>
        <begin position="73"/>
        <end position="86"/>
    </location>
</feature>
<proteinExistence type="predicted"/>
<dbReference type="AlphaFoldDB" id="A0A8C0FZL4"/>
<dbReference type="OMA" id="DDRMRKK"/>
<dbReference type="InterPro" id="IPR036869">
    <property type="entry name" value="J_dom_sf"/>
</dbReference>
<evidence type="ECO:0000256" key="4">
    <source>
        <dbReference type="ARBA" id="ARBA00023136"/>
    </source>
</evidence>
<evidence type="ECO:0000256" key="5">
    <source>
        <dbReference type="ARBA" id="ARBA00023186"/>
    </source>
</evidence>